<accession>A0A382AR35</accession>
<dbReference type="EMBL" id="UINC01026389">
    <property type="protein sequence ID" value="SVB03751.1"/>
    <property type="molecule type" value="Genomic_DNA"/>
</dbReference>
<dbReference type="PANTHER" id="PTHR43238">
    <property type="entry name" value="GDP-L-FUCOSE SYNTHASE"/>
    <property type="match status" value="1"/>
</dbReference>
<gene>
    <name evidence="6" type="ORF">METZ01_LOCUS156605</name>
</gene>
<organism evidence="6">
    <name type="scientific">marine metagenome</name>
    <dbReference type="NCBI Taxonomy" id="408172"/>
    <lineage>
        <taxon>unclassified sequences</taxon>
        <taxon>metagenomes</taxon>
        <taxon>ecological metagenomes</taxon>
    </lineage>
</organism>
<evidence type="ECO:0000259" key="5">
    <source>
        <dbReference type="Pfam" id="PF01370"/>
    </source>
</evidence>
<dbReference type="SUPFAM" id="SSF51735">
    <property type="entry name" value="NAD(P)-binding Rossmann-fold domains"/>
    <property type="match status" value="1"/>
</dbReference>
<dbReference type="InterPro" id="IPR036291">
    <property type="entry name" value="NAD(P)-bd_dom_sf"/>
</dbReference>
<keyword evidence="4" id="KW-0413">Isomerase</keyword>
<comment type="similarity">
    <text evidence="1">Belongs to the NAD(P)-dependent epimerase/dehydratase family. Fucose synthase subfamily.</text>
</comment>
<keyword evidence="3" id="KW-0560">Oxidoreductase</keyword>
<protein>
    <recommendedName>
        <fullName evidence="5">NAD-dependent epimerase/dehydratase domain-containing protein</fullName>
    </recommendedName>
</protein>
<dbReference type="Gene3D" id="3.90.25.10">
    <property type="entry name" value="UDP-galactose 4-epimerase, domain 1"/>
    <property type="match status" value="1"/>
</dbReference>
<dbReference type="PANTHER" id="PTHR43238:SF1">
    <property type="entry name" value="GDP-L-FUCOSE SYNTHASE"/>
    <property type="match status" value="1"/>
</dbReference>
<evidence type="ECO:0000256" key="1">
    <source>
        <dbReference type="ARBA" id="ARBA00005959"/>
    </source>
</evidence>
<name>A0A382AR35_9ZZZZ</name>
<evidence type="ECO:0000256" key="4">
    <source>
        <dbReference type="ARBA" id="ARBA00023235"/>
    </source>
</evidence>
<dbReference type="CDD" id="cd05239">
    <property type="entry name" value="GDP_FS_SDR_e"/>
    <property type="match status" value="1"/>
</dbReference>
<dbReference type="Pfam" id="PF01370">
    <property type="entry name" value="Epimerase"/>
    <property type="match status" value="1"/>
</dbReference>
<dbReference type="InterPro" id="IPR001509">
    <property type="entry name" value="Epimerase_deHydtase"/>
</dbReference>
<evidence type="ECO:0000256" key="3">
    <source>
        <dbReference type="ARBA" id="ARBA00023002"/>
    </source>
</evidence>
<feature type="domain" description="NAD-dependent epimerase/dehydratase" evidence="5">
    <location>
        <begin position="8"/>
        <end position="234"/>
    </location>
</feature>
<dbReference type="Gene3D" id="3.40.50.720">
    <property type="entry name" value="NAD(P)-binding Rossmann-like Domain"/>
    <property type="match status" value="1"/>
</dbReference>
<reference evidence="6" key="1">
    <citation type="submission" date="2018-05" db="EMBL/GenBank/DDBJ databases">
        <authorList>
            <person name="Lanie J.A."/>
            <person name="Ng W.-L."/>
            <person name="Kazmierczak K.M."/>
            <person name="Andrzejewski T.M."/>
            <person name="Davidsen T.M."/>
            <person name="Wayne K.J."/>
            <person name="Tettelin H."/>
            <person name="Glass J.I."/>
            <person name="Rusch D."/>
            <person name="Podicherti R."/>
            <person name="Tsui H.-C.T."/>
            <person name="Winkler M.E."/>
        </authorList>
    </citation>
    <scope>NUCLEOTIDE SEQUENCE</scope>
</reference>
<dbReference type="InterPro" id="IPR028614">
    <property type="entry name" value="GDP_fucose/colitose_synth"/>
</dbReference>
<sequence>MGLKNKKILVTGGNGFLGKNVVRNLENLGVSDIIIPSSSDCDLRNMGNCKKVVDGIDVVFHLAAHVGGIGLNREKPGELFFDNLMMGTQLLHESKMANVKKFIALGTVCSYPKFTQVPFSEDDIWNGYPEETNAPYGLAKKMLLVQSKAYREQYNFRSIVVIPTNLYGPSDNFDPSSSHVIPALILKIFNAKKNNLDQIEVWGDGSPTRDFLFVDDAAKGIVQAAEKYDEIPPLNLGSSEETSIKKLVSLISDILDYDGKIVWDKSKPNGQPRRCVSYIRAKEKIGFEPKTRLSDGLKQTIDWFLNRQK</sequence>
<evidence type="ECO:0000313" key="6">
    <source>
        <dbReference type="EMBL" id="SVB03751.1"/>
    </source>
</evidence>
<keyword evidence="2" id="KW-0521">NADP</keyword>
<evidence type="ECO:0000256" key="2">
    <source>
        <dbReference type="ARBA" id="ARBA00022857"/>
    </source>
</evidence>
<dbReference type="GO" id="GO:0050577">
    <property type="term" value="F:GDP-L-fucose synthase activity"/>
    <property type="evidence" value="ECO:0007669"/>
    <property type="project" value="TreeGrafter"/>
</dbReference>
<proteinExistence type="inferred from homology"/>
<dbReference type="HAMAP" id="MF_00956">
    <property type="entry name" value="GDP_fucose_synth"/>
    <property type="match status" value="1"/>
</dbReference>
<dbReference type="GO" id="GO:0016853">
    <property type="term" value="F:isomerase activity"/>
    <property type="evidence" value="ECO:0007669"/>
    <property type="project" value="UniProtKB-KW"/>
</dbReference>
<dbReference type="AlphaFoldDB" id="A0A382AR35"/>